<keyword evidence="3" id="KW-0507">mRNA processing</keyword>
<reference evidence="12" key="1">
    <citation type="submission" date="2020-11" db="EMBL/GenBank/DDBJ databases">
        <authorList>
            <person name="Tran Van P."/>
        </authorList>
    </citation>
    <scope>NUCLEOTIDE SEQUENCE</scope>
</reference>
<dbReference type="OrthoDB" id="541719at2759"/>
<feature type="domain" description="Pre-mRNA-splicing factor Syf1-like N-terminal HAT-repeats" evidence="11">
    <location>
        <begin position="69"/>
        <end position="214"/>
    </location>
</feature>
<keyword evidence="7" id="KW-0539">Nucleus</keyword>
<dbReference type="FunFam" id="1.25.40.10:FF:000075">
    <property type="entry name" value="Crooked neck pre-mRNA-splicing factor 1"/>
    <property type="match status" value="1"/>
</dbReference>
<proteinExistence type="inferred from homology"/>
<comment type="subcellular location">
    <subcellularLocation>
        <location evidence="1">Nucleus</location>
    </subcellularLocation>
</comment>
<keyword evidence="6" id="KW-0508">mRNA splicing</keyword>
<evidence type="ECO:0000256" key="3">
    <source>
        <dbReference type="ARBA" id="ARBA00022664"/>
    </source>
</evidence>
<feature type="compositionally biased region" description="Polar residues" evidence="9">
    <location>
        <begin position="681"/>
        <end position="694"/>
    </location>
</feature>
<evidence type="ECO:0000313" key="12">
    <source>
        <dbReference type="EMBL" id="CAD7277165.1"/>
    </source>
</evidence>
<name>A0A7R9BMC3_9CRUS</name>
<evidence type="ECO:0000256" key="9">
    <source>
        <dbReference type="SAM" id="MobiDB-lite"/>
    </source>
</evidence>
<dbReference type="Gene3D" id="1.25.40.10">
    <property type="entry name" value="Tetratricopeptide repeat domain"/>
    <property type="match status" value="2"/>
</dbReference>
<dbReference type="InterPro" id="IPR003107">
    <property type="entry name" value="HAT"/>
</dbReference>
<dbReference type="GO" id="GO:0071011">
    <property type="term" value="C:precatalytic spliceosome"/>
    <property type="evidence" value="ECO:0007669"/>
    <property type="project" value="TreeGrafter"/>
</dbReference>
<comment type="similarity">
    <text evidence="2">Belongs to the crooked-neck family.</text>
</comment>
<protein>
    <recommendedName>
        <fullName evidence="14">Crooked neck protein</fullName>
    </recommendedName>
</protein>
<dbReference type="GO" id="GO:0000245">
    <property type="term" value="P:spliceosomal complex assembly"/>
    <property type="evidence" value="ECO:0007669"/>
    <property type="project" value="TreeGrafter"/>
</dbReference>
<evidence type="ECO:0008006" key="14">
    <source>
        <dbReference type="Google" id="ProtNLM"/>
    </source>
</evidence>
<dbReference type="SUPFAM" id="SSF48452">
    <property type="entry name" value="TPR-like"/>
    <property type="match status" value="1"/>
</dbReference>
<evidence type="ECO:0000256" key="8">
    <source>
        <dbReference type="ARBA" id="ARBA00037040"/>
    </source>
</evidence>
<evidence type="ECO:0000259" key="11">
    <source>
        <dbReference type="Pfam" id="PF23233"/>
    </source>
</evidence>
<evidence type="ECO:0000256" key="7">
    <source>
        <dbReference type="ARBA" id="ARBA00023242"/>
    </source>
</evidence>
<dbReference type="EMBL" id="CAJPEX010000811">
    <property type="protein sequence ID" value="CAG0917317.1"/>
    <property type="molecule type" value="Genomic_DNA"/>
</dbReference>
<feature type="region of interest" description="Disordered" evidence="9">
    <location>
        <begin position="681"/>
        <end position="759"/>
    </location>
</feature>
<dbReference type="GO" id="GO:0071014">
    <property type="term" value="C:post-mRNA release spliceosomal complex"/>
    <property type="evidence" value="ECO:0007669"/>
    <property type="project" value="TreeGrafter"/>
</dbReference>
<dbReference type="EMBL" id="OA882848">
    <property type="protein sequence ID" value="CAD7277165.1"/>
    <property type="molecule type" value="Genomic_DNA"/>
</dbReference>
<organism evidence="12">
    <name type="scientific">Notodromas monacha</name>
    <dbReference type="NCBI Taxonomy" id="399045"/>
    <lineage>
        <taxon>Eukaryota</taxon>
        <taxon>Metazoa</taxon>
        <taxon>Ecdysozoa</taxon>
        <taxon>Arthropoda</taxon>
        <taxon>Crustacea</taxon>
        <taxon>Oligostraca</taxon>
        <taxon>Ostracoda</taxon>
        <taxon>Podocopa</taxon>
        <taxon>Podocopida</taxon>
        <taxon>Cypridocopina</taxon>
        <taxon>Cypridoidea</taxon>
        <taxon>Cyprididae</taxon>
        <taxon>Notodromas</taxon>
    </lineage>
</organism>
<feature type="compositionally biased region" description="Low complexity" evidence="9">
    <location>
        <begin position="708"/>
        <end position="718"/>
    </location>
</feature>
<comment type="function">
    <text evidence="8">Involved in pre-mRNA splicing and cell cycle progression. Required for the spliceosome assembly and initiation of the DNA replication.</text>
</comment>
<evidence type="ECO:0000256" key="1">
    <source>
        <dbReference type="ARBA" id="ARBA00004123"/>
    </source>
</evidence>
<dbReference type="GO" id="GO:0071007">
    <property type="term" value="C:U2-type catalytic step 2 spliceosome"/>
    <property type="evidence" value="ECO:0007669"/>
    <property type="project" value="TreeGrafter"/>
</dbReference>
<evidence type="ECO:0000259" key="10">
    <source>
        <dbReference type="Pfam" id="PF23231"/>
    </source>
</evidence>
<dbReference type="SMART" id="SM00386">
    <property type="entry name" value="HAT"/>
    <property type="match status" value="13"/>
</dbReference>
<accession>A0A7R9BMC3</accession>
<keyword evidence="13" id="KW-1185">Reference proteome</keyword>
<feature type="compositionally biased region" description="Basic and acidic residues" evidence="9">
    <location>
        <begin position="738"/>
        <end position="752"/>
    </location>
</feature>
<dbReference type="FunFam" id="1.25.40.10:FF:000327">
    <property type="entry name" value="Pre-mRNA-splicing factor CLF1"/>
    <property type="match status" value="1"/>
</dbReference>
<dbReference type="InterPro" id="IPR045075">
    <property type="entry name" value="Syf1-like"/>
</dbReference>
<evidence type="ECO:0000313" key="13">
    <source>
        <dbReference type="Proteomes" id="UP000678499"/>
    </source>
</evidence>
<dbReference type="PANTHER" id="PTHR11246">
    <property type="entry name" value="PRE-MRNA SPLICING FACTOR"/>
    <property type="match status" value="1"/>
</dbReference>
<evidence type="ECO:0000256" key="5">
    <source>
        <dbReference type="ARBA" id="ARBA00022737"/>
    </source>
</evidence>
<dbReference type="Proteomes" id="UP000678499">
    <property type="component" value="Unassembled WGS sequence"/>
</dbReference>
<feature type="domain" description="Pre-mRNA-splicing factor Syf1/CRNKL1-like C-terminal HAT-repeats" evidence="10">
    <location>
        <begin position="375"/>
        <end position="539"/>
    </location>
</feature>
<dbReference type="PANTHER" id="PTHR11246:SF3">
    <property type="entry name" value="CROOKED NECK-LIKE PROTEIN 1"/>
    <property type="match status" value="1"/>
</dbReference>
<dbReference type="GO" id="GO:0000974">
    <property type="term" value="C:Prp19 complex"/>
    <property type="evidence" value="ECO:0007669"/>
    <property type="project" value="TreeGrafter"/>
</dbReference>
<feature type="compositionally biased region" description="Acidic residues" evidence="9">
    <location>
        <begin position="719"/>
        <end position="729"/>
    </location>
</feature>
<dbReference type="AlphaFoldDB" id="A0A7R9BMC3"/>
<dbReference type="Pfam" id="PF23233">
    <property type="entry name" value="HAT_Syf1_CNRKL1_N"/>
    <property type="match status" value="1"/>
</dbReference>
<gene>
    <name evidence="12" type="ORF">NMOB1V02_LOCUS4904</name>
</gene>
<dbReference type="InterPro" id="IPR011990">
    <property type="entry name" value="TPR-like_helical_dom_sf"/>
</dbReference>
<keyword evidence="5" id="KW-0677">Repeat</keyword>
<evidence type="ECO:0000256" key="2">
    <source>
        <dbReference type="ARBA" id="ARBA00008644"/>
    </source>
</evidence>
<evidence type="ECO:0000256" key="4">
    <source>
        <dbReference type="ARBA" id="ARBA00022728"/>
    </source>
</evidence>
<sequence length="759" mass="90624">MEAAAPGKPQKLPKVAKVKNKAPNEIQITAEQLLREAKERDLEIVAPPPRQKIADAVELADYRLRKRKTFEDNLRKNRLMISNWIKYALWEESQKEVQRARSIFERALDVDHRNITLWLKYAEMEMRNKQVNHARNIWDRAVTILPRANQFWYKYTYMEEMLGNVAGARAVFERWMEWQPDEQAWMTYVKFELRYSERERARDIYDRFVMTHPEPKNWIRFAKFEADGGNSSAARQLFERAVEFFGEDFLNDKLFIAFARFEESQREHDRARVIYKYALDHLPKEQCEEVYKSYTIHEKKYGDRSGIEDVIVSKRKFQYEEEVKANPLNYDAWFDYLRLVESEGDVETIRDTYERAIANVPPIQQKRYWRRYIYLWINYALREEMKNKDIERTRQVYKACLDLLPHKNFTFSKIWLLFAYFEIRQKELQAARKILGRGIGMCPREKLFRGYIDLEIQLREFDRCRILYEKFLEFDSANCSTWMKFAELELLLGDVDRARAIFELAIHQDVLDIPEVLWKAYIDFEINQEDHTRVRRLYRKLLEKTSHVKACINFHARLRYYFRVRVWVSFARFEAEATGPEGARKLFREANNYLRDEGREKEDRLHLLEGWKSFEEELGDDGEMDKVKALMPKRVKKQRRTQNDQGMDTGWEEYYDYIFPEDEASRPNLKLLAMAKMWKQTKGNLPESTEISNETSRDEEVSEPGVADSGEIPISGSESESEEDQEEEESSRAGKRLKTNDDHNSNSDKDDMSQSPKPS</sequence>
<keyword evidence="4" id="KW-0747">Spliceosome</keyword>
<evidence type="ECO:0000256" key="6">
    <source>
        <dbReference type="ARBA" id="ARBA00023187"/>
    </source>
</evidence>
<dbReference type="Pfam" id="PF23231">
    <property type="entry name" value="HAT_Syf1_CNRKL1_C"/>
    <property type="match status" value="1"/>
</dbReference>
<dbReference type="InterPro" id="IPR055433">
    <property type="entry name" value="HAT_Syf1-like_N"/>
</dbReference>
<dbReference type="InterPro" id="IPR055430">
    <property type="entry name" value="HAT_Syf1_CNRKL1_C"/>
</dbReference>